<keyword evidence="2 5" id="KW-0812">Transmembrane</keyword>
<evidence type="ECO:0000256" key="1">
    <source>
        <dbReference type="ARBA" id="ARBA00004141"/>
    </source>
</evidence>
<feature type="transmembrane region" description="Helical" evidence="5">
    <location>
        <begin position="234"/>
        <end position="250"/>
    </location>
</feature>
<feature type="transmembrane region" description="Helical" evidence="5">
    <location>
        <begin position="357"/>
        <end position="376"/>
    </location>
</feature>
<feature type="transmembrane region" description="Helical" evidence="5">
    <location>
        <begin position="76"/>
        <end position="96"/>
    </location>
</feature>
<feature type="transmembrane region" description="Helical" evidence="5">
    <location>
        <begin position="135"/>
        <end position="152"/>
    </location>
</feature>
<evidence type="ECO:0000256" key="2">
    <source>
        <dbReference type="ARBA" id="ARBA00022692"/>
    </source>
</evidence>
<dbReference type="AlphaFoldDB" id="A0A413V3C9"/>
<feature type="transmembrane region" description="Helical" evidence="5">
    <location>
        <begin position="189"/>
        <end position="205"/>
    </location>
</feature>
<comment type="subcellular location">
    <subcellularLocation>
        <location evidence="1">Membrane</location>
        <topology evidence="1">Multi-pass membrane protein</topology>
    </subcellularLocation>
</comment>
<dbReference type="Proteomes" id="UP000283482">
    <property type="component" value="Unassembled WGS sequence"/>
</dbReference>
<evidence type="ECO:0000313" key="7">
    <source>
        <dbReference type="EMBL" id="RHB28081.1"/>
    </source>
</evidence>
<feature type="transmembrane region" description="Helical" evidence="5">
    <location>
        <begin position="45"/>
        <end position="64"/>
    </location>
</feature>
<keyword evidence="3 5" id="KW-1133">Transmembrane helix</keyword>
<feature type="transmembrane region" description="Helical" evidence="5">
    <location>
        <begin position="257"/>
        <end position="274"/>
    </location>
</feature>
<evidence type="ECO:0000256" key="4">
    <source>
        <dbReference type="ARBA" id="ARBA00023136"/>
    </source>
</evidence>
<name>A0A413V3C9_BACSE</name>
<comment type="caution">
    <text evidence="7">The sequence shown here is derived from an EMBL/GenBank/DDBJ whole genome shotgun (WGS) entry which is preliminary data.</text>
</comment>
<protein>
    <submittedName>
        <fullName evidence="7">O-antigen ligase domain-containing protein</fullName>
    </submittedName>
</protein>
<feature type="transmembrane region" description="Helical" evidence="5">
    <location>
        <begin position="108"/>
        <end position="128"/>
    </location>
</feature>
<keyword evidence="7" id="KW-0436">Ligase</keyword>
<sequence length="444" mass="50952">MQSAFIFILLIILFLILLRKGKERSLYLMIGIFFLNDTVRINPFNSYTLLCIAFFCSLLLHKELKTEWKRFPFKKIMYVLFVIHILVVLFDPRVSAPLTFLSRICNNFVPRFLALFIGYASISTLAVWYKSSKQLALIFCVMGCYGFITFILQGNPYDDALHIAFGNDVGIWSEVQSRGYRVLSTLNNPIVYGFVMFIATTYLYLQRDNFSKNVYFCLSLLVFLNVFLANSRTGIVAGVFLLVVYALVEYKLSFRLLGYAFSVILICCILYQFVPFVQDTADSVLDIFLTGGTKTEGSNVELKEKQMETSLLYFYLHPYFGSGFNYFREVIVLKDAAASEALAGLEGYGYKLLVEEGIFMIIAVSWLFLSILWYFLKRLSVKQYSSMGVAWTLSFLFFIISTGTYGGVFTICMIFIGMLLKYVQIKGQVNKRKNRQTGKMLCIK</sequence>
<dbReference type="PANTHER" id="PTHR37422">
    <property type="entry name" value="TEICHURONIC ACID BIOSYNTHESIS PROTEIN TUAE"/>
    <property type="match status" value="1"/>
</dbReference>
<dbReference type="GO" id="GO:0016020">
    <property type="term" value="C:membrane"/>
    <property type="evidence" value="ECO:0007669"/>
    <property type="project" value="UniProtKB-SubCell"/>
</dbReference>
<dbReference type="EMBL" id="QSGN01000024">
    <property type="protein sequence ID" value="RHB28081.1"/>
    <property type="molecule type" value="Genomic_DNA"/>
</dbReference>
<dbReference type="Pfam" id="PF04932">
    <property type="entry name" value="Wzy_C"/>
    <property type="match status" value="1"/>
</dbReference>
<reference evidence="7 8" key="1">
    <citation type="submission" date="2018-08" db="EMBL/GenBank/DDBJ databases">
        <title>A genome reference for cultivated species of the human gut microbiota.</title>
        <authorList>
            <person name="Zou Y."/>
            <person name="Xue W."/>
            <person name="Luo G."/>
        </authorList>
    </citation>
    <scope>NUCLEOTIDE SEQUENCE [LARGE SCALE GENOMIC DNA]</scope>
    <source>
        <strain evidence="7 8">AM40-34</strain>
    </source>
</reference>
<dbReference type="PANTHER" id="PTHR37422:SF13">
    <property type="entry name" value="LIPOPOLYSACCHARIDE BIOSYNTHESIS PROTEIN PA4999-RELATED"/>
    <property type="match status" value="1"/>
</dbReference>
<evidence type="ECO:0000313" key="8">
    <source>
        <dbReference type="Proteomes" id="UP000283482"/>
    </source>
</evidence>
<proteinExistence type="predicted"/>
<accession>A0A413V3C9</accession>
<gene>
    <name evidence="7" type="ORF">DW889_10355</name>
</gene>
<feature type="transmembrane region" description="Helical" evidence="5">
    <location>
        <begin position="383"/>
        <end position="400"/>
    </location>
</feature>
<feature type="domain" description="O-antigen ligase-related" evidence="6">
    <location>
        <begin position="218"/>
        <end position="326"/>
    </location>
</feature>
<evidence type="ECO:0000256" key="3">
    <source>
        <dbReference type="ARBA" id="ARBA00022989"/>
    </source>
</evidence>
<dbReference type="InterPro" id="IPR007016">
    <property type="entry name" value="O-antigen_ligase-rel_domated"/>
</dbReference>
<dbReference type="GO" id="GO:0016874">
    <property type="term" value="F:ligase activity"/>
    <property type="evidence" value="ECO:0007669"/>
    <property type="project" value="UniProtKB-KW"/>
</dbReference>
<evidence type="ECO:0000259" key="6">
    <source>
        <dbReference type="Pfam" id="PF04932"/>
    </source>
</evidence>
<organism evidence="7 8">
    <name type="scientific">Bacteroides stercoris</name>
    <dbReference type="NCBI Taxonomy" id="46506"/>
    <lineage>
        <taxon>Bacteria</taxon>
        <taxon>Pseudomonadati</taxon>
        <taxon>Bacteroidota</taxon>
        <taxon>Bacteroidia</taxon>
        <taxon>Bacteroidales</taxon>
        <taxon>Bacteroidaceae</taxon>
        <taxon>Bacteroides</taxon>
    </lineage>
</organism>
<dbReference type="InterPro" id="IPR051533">
    <property type="entry name" value="WaaL-like"/>
</dbReference>
<evidence type="ECO:0000256" key="5">
    <source>
        <dbReference type="SAM" id="Phobius"/>
    </source>
</evidence>
<keyword evidence="4 5" id="KW-0472">Membrane</keyword>